<sequence>MHGLRFLTISVAPSPTVSGRPPPATSMAVGQFFNPEEGRKEFSPKLLLLSVFSQKVRDGDYNVNETVNVFTAKTTEIGHRTWGMVRGVMALATQKVEQYLFLSFTFHHDHCFA</sequence>
<reference evidence="1 3" key="1">
    <citation type="journal article" date="2017" name="Nature">
        <title>The sunflower genome provides insights into oil metabolism, flowering and Asterid evolution.</title>
        <authorList>
            <person name="Badouin H."/>
            <person name="Gouzy J."/>
            <person name="Grassa C.J."/>
            <person name="Murat F."/>
            <person name="Staton S.E."/>
            <person name="Cottret L."/>
            <person name="Lelandais-Briere C."/>
            <person name="Owens G.L."/>
            <person name="Carrere S."/>
            <person name="Mayjonade B."/>
            <person name="Legrand L."/>
            <person name="Gill N."/>
            <person name="Kane N.C."/>
            <person name="Bowers J.E."/>
            <person name="Hubner S."/>
            <person name="Bellec A."/>
            <person name="Berard A."/>
            <person name="Berges H."/>
            <person name="Blanchet N."/>
            <person name="Boniface M.C."/>
            <person name="Brunel D."/>
            <person name="Catrice O."/>
            <person name="Chaidir N."/>
            <person name="Claudel C."/>
            <person name="Donnadieu C."/>
            <person name="Faraut T."/>
            <person name="Fievet G."/>
            <person name="Helmstetter N."/>
            <person name="King M."/>
            <person name="Knapp S.J."/>
            <person name="Lai Z."/>
            <person name="Le Paslier M.C."/>
            <person name="Lippi Y."/>
            <person name="Lorenzon L."/>
            <person name="Mandel J.R."/>
            <person name="Marage G."/>
            <person name="Marchand G."/>
            <person name="Marquand E."/>
            <person name="Bret-Mestries E."/>
            <person name="Morien E."/>
            <person name="Nambeesan S."/>
            <person name="Nguyen T."/>
            <person name="Pegot-Espagnet P."/>
            <person name="Pouilly N."/>
            <person name="Raftis F."/>
            <person name="Sallet E."/>
            <person name="Schiex T."/>
            <person name="Thomas J."/>
            <person name="Vandecasteele C."/>
            <person name="Vares D."/>
            <person name="Vear F."/>
            <person name="Vautrin S."/>
            <person name="Crespi M."/>
            <person name="Mangin B."/>
            <person name="Burke J.M."/>
            <person name="Salse J."/>
            <person name="Munos S."/>
            <person name="Vincourt P."/>
            <person name="Rieseberg L.H."/>
            <person name="Langlade N.B."/>
        </authorList>
    </citation>
    <scope>NUCLEOTIDE SEQUENCE [LARGE SCALE GENOMIC DNA]</scope>
    <source>
        <strain evidence="3">cv. SF193</strain>
        <tissue evidence="1">Leaves</tissue>
    </source>
</reference>
<dbReference type="AlphaFoldDB" id="A0A251VG79"/>
<dbReference type="PANTHER" id="PTHR47346:SF1">
    <property type="entry name" value="GPI INOSITOL-DEACYLASE"/>
    <property type="match status" value="1"/>
</dbReference>
<evidence type="ECO:0000313" key="3">
    <source>
        <dbReference type="Proteomes" id="UP000215914"/>
    </source>
</evidence>
<dbReference type="STRING" id="4232.A0A251VG79"/>
<name>A0A251VG79_HELAN</name>
<dbReference type="PANTHER" id="PTHR47346">
    <property type="entry name" value="HYDROLASES, ACTING ON ESTER BOND"/>
    <property type="match status" value="1"/>
</dbReference>
<keyword evidence="3" id="KW-1185">Reference proteome</keyword>
<dbReference type="EMBL" id="CM007891">
    <property type="protein sequence ID" value="OTG34590.1"/>
    <property type="molecule type" value="Genomic_DNA"/>
</dbReference>
<dbReference type="InParanoid" id="A0A251VG79"/>
<evidence type="ECO:0000313" key="2">
    <source>
        <dbReference type="EMBL" id="OTG34590.1"/>
    </source>
</evidence>
<evidence type="ECO:0000313" key="1">
    <source>
        <dbReference type="EMBL" id="KAF5818742.1"/>
    </source>
</evidence>
<gene>
    <name evidence="2" type="ORF">HannXRQ_Chr02g0047501</name>
    <name evidence="1" type="ORF">HanXRQr2_Chr02g0069571</name>
</gene>
<protein>
    <submittedName>
        <fullName evidence="2">Uncharacterized protein</fullName>
    </submittedName>
</protein>
<reference evidence="1" key="3">
    <citation type="submission" date="2020-06" db="EMBL/GenBank/DDBJ databases">
        <title>Helianthus annuus Genome sequencing and assembly Release 2.</title>
        <authorList>
            <person name="Gouzy J."/>
            <person name="Langlade N."/>
            <person name="Munos S."/>
        </authorList>
    </citation>
    <scope>NUCLEOTIDE SEQUENCE</scope>
    <source>
        <tissue evidence="1">Leaves</tissue>
    </source>
</reference>
<reference evidence="2" key="2">
    <citation type="submission" date="2017-02" db="EMBL/GenBank/DDBJ databases">
        <title>Sunflower complete genome.</title>
        <authorList>
            <person name="Langlade N."/>
            <person name="Munos S."/>
        </authorList>
    </citation>
    <scope>NUCLEOTIDE SEQUENCE [LARGE SCALE GENOMIC DNA]</scope>
    <source>
        <tissue evidence="2">Leaves</tissue>
    </source>
</reference>
<proteinExistence type="predicted"/>
<dbReference type="Proteomes" id="UP000215914">
    <property type="component" value="Chromosome 2"/>
</dbReference>
<dbReference type="EMBL" id="MNCJ02000317">
    <property type="protein sequence ID" value="KAF5818742.1"/>
    <property type="molecule type" value="Genomic_DNA"/>
</dbReference>
<accession>A0A251VG79</accession>
<organism evidence="2 3">
    <name type="scientific">Helianthus annuus</name>
    <name type="common">Common sunflower</name>
    <dbReference type="NCBI Taxonomy" id="4232"/>
    <lineage>
        <taxon>Eukaryota</taxon>
        <taxon>Viridiplantae</taxon>
        <taxon>Streptophyta</taxon>
        <taxon>Embryophyta</taxon>
        <taxon>Tracheophyta</taxon>
        <taxon>Spermatophyta</taxon>
        <taxon>Magnoliopsida</taxon>
        <taxon>eudicotyledons</taxon>
        <taxon>Gunneridae</taxon>
        <taxon>Pentapetalae</taxon>
        <taxon>asterids</taxon>
        <taxon>campanulids</taxon>
        <taxon>Asterales</taxon>
        <taxon>Asteraceae</taxon>
        <taxon>Asteroideae</taxon>
        <taxon>Heliantheae alliance</taxon>
        <taxon>Heliantheae</taxon>
        <taxon>Helianthus</taxon>
    </lineage>
</organism>
<dbReference type="Gramene" id="mRNA:HanXRQr2_Chr02g0069571">
    <property type="protein sequence ID" value="mRNA:HanXRQr2_Chr02g0069571"/>
    <property type="gene ID" value="HanXRQr2_Chr02g0069571"/>
</dbReference>